<gene>
    <name evidence="2" type="ORF">N781_02965</name>
</gene>
<organism evidence="2 3">
    <name type="scientific">Pontibacillus halophilus JSM 076056 = DSM 19796</name>
    <dbReference type="NCBI Taxonomy" id="1385510"/>
    <lineage>
        <taxon>Bacteria</taxon>
        <taxon>Bacillati</taxon>
        <taxon>Bacillota</taxon>
        <taxon>Bacilli</taxon>
        <taxon>Bacillales</taxon>
        <taxon>Bacillaceae</taxon>
        <taxon>Pontibacillus</taxon>
    </lineage>
</organism>
<dbReference type="OrthoDB" id="2871129at2"/>
<keyword evidence="1" id="KW-1133">Transmembrane helix</keyword>
<accession>A0A0A5GLQ5</accession>
<evidence type="ECO:0000256" key="1">
    <source>
        <dbReference type="SAM" id="Phobius"/>
    </source>
</evidence>
<evidence type="ECO:0000313" key="3">
    <source>
        <dbReference type="Proteomes" id="UP000030528"/>
    </source>
</evidence>
<dbReference type="eggNOG" id="ENOG50302P2">
    <property type="taxonomic scope" value="Bacteria"/>
</dbReference>
<name>A0A0A5GLQ5_9BACI</name>
<evidence type="ECO:0008006" key="4">
    <source>
        <dbReference type="Google" id="ProtNLM"/>
    </source>
</evidence>
<comment type="caution">
    <text evidence="2">The sequence shown here is derived from an EMBL/GenBank/DDBJ whole genome shotgun (WGS) entry which is preliminary data.</text>
</comment>
<keyword evidence="1" id="KW-0812">Transmembrane</keyword>
<dbReference type="AlphaFoldDB" id="A0A0A5GLQ5"/>
<dbReference type="RefSeq" id="WP_026799330.1">
    <property type="nucleotide sequence ID" value="NZ_AULI01000002.1"/>
</dbReference>
<dbReference type="EMBL" id="AVPE01000008">
    <property type="protein sequence ID" value="KGX92075.1"/>
    <property type="molecule type" value="Genomic_DNA"/>
</dbReference>
<sequence>MNKKSIDEQLRQNLRSHQNSVHRLKRETWNRIETELFPKKRRNRRNLLIALATSVVVTAGATVTEPGQAVVQSLTERFLNEQTIDNEMEGMSETNTFTLEANEEWSYVIYIDEERYALQSVEQSDLIVPSPPINEDVPEVSMEILKTNRTKEQELNHIYEELQRKEMDVTSQQQVSEPVVATKITAMAQGVQEWNSPIRIYYIMEPEEGTLYVIKQAFFLEATEGHGQRFDDMLQTFEAIKK</sequence>
<dbReference type="STRING" id="1385510.GCA_000425205_00545"/>
<dbReference type="Proteomes" id="UP000030528">
    <property type="component" value="Unassembled WGS sequence"/>
</dbReference>
<keyword evidence="1" id="KW-0472">Membrane</keyword>
<feature type="transmembrane region" description="Helical" evidence="1">
    <location>
        <begin position="47"/>
        <end position="64"/>
    </location>
</feature>
<protein>
    <recommendedName>
        <fullName evidence="4">DUF4367 domain-containing protein</fullName>
    </recommendedName>
</protein>
<keyword evidence="3" id="KW-1185">Reference proteome</keyword>
<evidence type="ECO:0000313" key="2">
    <source>
        <dbReference type="EMBL" id="KGX92075.1"/>
    </source>
</evidence>
<reference evidence="2 3" key="1">
    <citation type="submission" date="2013-08" db="EMBL/GenBank/DDBJ databases">
        <authorList>
            <person name="Huang J."/>
            <person name="Wang G."/>
        </authorList>
    </citation>
    <scope>NUCLEOTIDE SEQUENCE [LARGE SCALE GENOMIC DNA]</scope>
    <source>
        <strain evidence="2 3">JSM 076056</strain>
    </source>
</reference>
<proteinExistence type="predicted"/>